<reference evidence="2 3" key="1">
    <citation type="journal article" date="2018" name="Mol. Biol. Evol.">
        <title>Broad Genomic Sampling Reveals a Smut Pathogenic Ancestry of the Fungal Clade Ustilaginomycotina.</title>
        <authorList>
            <person name="Kijpornyongpan T."/>
            <person name="Mondo S.J."/>
            <person name="Barry K."/>
            <person name="Sandor L."/>
            <person name="Lee J."/>
            <person name="Lipzen A."/>
            <person name="Pangilinan J."/>
            <person name="LaButti K."/>
            <person name="Hainaut M."/>
            <person name="Henrissat B."/>
            <person name="Grigoriev I.V."/>
            <person name="Spatafora J.W."/>
            <person name="Aime M.C."/>
        </authorList>
    </citation>
    <scope>NUCLEOTIDE SEQUENCE [LARGE SCALE GENOMIC DNA]</scope>
    <source>
        <strain evidence="2 3">MCA 5214</strain>
    </source>
</reference>
<protein>
    <submittedName>
        <fullName evidence="2">Uncharacterized protein</fullName>
    </submittedName>
</protein>
<gene>
    <name evidence="2" type="ORF">BDZ90DRAFT_117074</name>
</gene>
<keyword evidence="3" id="KW-1185">Reference proteome</keyword>
<feature type="region of interest" description="Disordered" evidence="1">
    <location>
        <begin position="187"/>
        <end position="277"/>
    </location>
</feature>
<feature type="compositionally biased region" description="Basic and acidic residues" evidence="1">
    <location>
        <begin position="225"/>
        <end position="249"/>
    </location>
</feature>
<name>A0A316V2M1_9BASI</name>
<sequence>MARSGRVRRRRPLTMAKTYKRRGVPMNLTSAIAVLLLSVSPHPRPRHPHRNPTSPHPHHCASTMRFDSQFLAFVATAIAIGSIASAVPIAVPAGDHTIKDWISAGGDKVSCMNDNYDPTAVGGSWDPALINNPCVKILETNQHNQRRNLGGAGFNANAGLDAILNMILGDGGLMAKATGTAVANAKAGPIGPILKKPCPDDKDKGAPEKTPPTGTAPHPKPHPHPVADKPKPHPGMDKPKPEPKPEGKPKPMPTPKPEHSDDEGNKDPPSVGGGIFGPIFGAHGAAGGAGGIDAGIGGINAGGKAGGEGNLHLGWPFIEIGKGGHSLERRTQGGGEVIISPLFPVLSAHGAAGAAGGLDAGLTGIDAAGKAAAGGNMHLGWPFVEVFDGNWNPLQRRDAHPAPKMSKATAAKMDKIRTELRAVAAAELKKHHGDVAAAKKEIEELWNTVMQEYAADRHNEDTSANKPPTARKLADEDQNLKSIRGIAMQIAALVPVQMKEFQLQADAVVKKIREDLSSGVSAPSTMERRVKESEMSKEDRDRQGLTNQAIAMIPAIAKQAELQYEAVKSHIDDWGSMTFGRRDSAPQLPSFDDLAKQAADAAAKTQDLASKVDWDDTEKAVASGVKAFLASSPDLAKAIAGSFTGINVPDYIAFASKLASDPNTAAALASFVKAFPSYEKAFADGLAAVGKGLPDITKSFPGGAGFGPATPPALAEYHAVAAHAAKRLRAHKH</sequence>
<evidence type="ECO:0000256" key="1">
    <source>
        <dbReference type="SAM" id="MobiDB-lite"/>
    </source>
</evidence>
<feature type="region of interest" description="Disordered" evidence="1">
    <location>
        <begin position="518"/>
        <end position="543"/>
    </location>
</feature>
<dbReference type="EMBL" id="KZ819663">
    <property type="protein sequence ID" value="PWN29675.1"/>
    <property type="molecule type" value="Genomic_DNA"/>
</dbReference>
<evidence type="ECO:0000313" key="3">
    <source>
        <dbReference type="Proteomes" id="UP000245884"/>
    </source>
</evidence>
<evidence type="ECO:0000313" key="2">
    <source>
        <dbReference type="EMBL" id="PWN29675.1"/>
    </source>
</evidence>
<feature type="compositionally biased region" description="Basic and acidic residues" evidence="1">
    <location>
        <begin position="256"/>
        <end position="266"/>
    </location>
</feature>
<feature type="compositionally biased region" description="Basic and acidic residues" evidence="1">
    <location>
        <begin position="526"/>
        <end position="543"/>
    </location>
</feature>
<dbReference type="AlphaFoldDB" id="A0A316V2M1"/>
<dbReference type="GeneID" id="37025085"/>
<dbReference type="Proteomes" id="UP000245884">
    <property type="component" value="Unassembled WGS sequence"/>
</dbReference>
<organism evidence="2 3">
    <name type="scientific">Jaminaea rosea</name>
    <dbReference type="NCBI Taxonomy" id="1569628"/>
    <lineage>
        <taxon>Eukaryota</taxon>
        <taxon>Fungi</taxon>
        <taxon>Dikarya</taxon>
        <taxon>Basidiomycota</taxon>
        <taxon>Ustilaginomycotina</taxon>
        <taxon>Exobasidiomycetes</taxon>
        <taxon>Microstromatales</taxon>
        <taxon>Microstromatales incertae sedis</taxon>
        <taxon>Jaminaea</taxon>
    </lineage>
</organism>
<accession>A0A316V2M1</accession>
<proteinExistence type="predicted"/>
<dbReference type="RefSeq" id="XP_025364287.1">
    <property type="nucleotide sequence ID" value="XM_025503262.1"/>
</dbReference>
<feature type="compositionally biased region" description="Basic and acidic residues" evidence="1">
    <location>
        <begin position="197"/>
        <end position="207"/>
    </location>
</feature>